<gene>
    <name evidence="2" type="ORF">CU320_02795</name>
</gene>
<comment type="caution">
    <text evidence="2">The sequence shown here is derived from an EMBL/GenBank/DDBJ whole genome shotgun (WGS) entry which is preliminary data.</text>
</comment>
<evidence type="ECO:0000313" key="2">
    <source>
        <dbReference type="EMBL" id="PJI34277.1"/>
    </source>
</evidence>
<dbReference type="AlphaFoldDB" id="A0A2H9URG1"/>
<dbReference type="EMBL" id="PGOZ01000001">
    <property type="protein sequence ID" value="PJI34277.1"/>
    <property type="molecule type" value="Genomic_DNA"/>
</dbReference>
<dbReference type="PRINTS" id="PR00111">
    <property type="entry name" value="ABHYDROLASE"/>
</dbReference>
<dbReference type="Gene3D" id="3.40.50.1820">
    <property type="entry name" value="alpha/beta hydrolase"/>
    <property type="match status" value="1"/>
</dbReference>
<dbReference type="PANTHER" id="PTHR43194">
    <property type="entry name" value="HYDROLASE ALPHA/BETA FOLD FAMILY"/>
    <property type="match status" value="1"/>
</dbReference>
<dbReference type="Proteomes" id="UP000242351">
    <property type="component" value="Unassembled WGS sequence"/>
</dbReference>
<reference evidence="2 3" key="2">
    <citation type="submission" date="2017-12" db="EMBL/GenBank/DDBJ databases">
        <title>Revising the taxonomy of the Acinetobacter lwoffii group: the description of Acinetobacter pseudolwoffii sp. nov. and emended description of Acinetobacter lwoffii.</title>
        <authorList>
            <person name="Nemec A."/>
        </authorList>
    </citation>
    <scope>NUCLEOTIDE SEQUENCE [LARGE SCALE GENOMIC DNA]</scope>
    <source>
        <strain evidence="2 3">ANC 5347</strain>
    </source>
</reference>
<sequence>MDLDMITQQCPYADLQLTFHEVGQRSAFPTIILIHGTGGNTDKHFSYIFPMLGIHQRVLSIDLHTPDKADLAVTDFSQQVEALIQHAVAEDETITVVGYSLGAVIAAQVAASLKQRVARLILLAGWAKTSSVQQLRTSIWQQLFNEQSAALPHFVNYCLYSDDYLCARSEQQVLDLARFVKPSQDAAKQRELNYRIDITSILPDICAETLIVACHEDRMIPLAQAKLLFASIQDSRYIEIASGHALYIEAPAEVLQLVNQFSQHPQQYPANQKIQPSMP</sequence>
<dbReference type="InterPro" id="IPR050228">
    <property type="entry name" value="Carboxylesterase_BioH"/>
</dbReference>
<reference evidence="2 3" key="1">
    <citation type="submission" date="2017-11" db="EMBL/GenBank/DDBJ databases">
        <authorList>
            <person name="Han C.G."/>
        </authorList>
    </citation>
    <scope>NUCLEOTIDE SEQUENCE [LARGE SCALE GENOMIC DNA]</scope>
    <source>
        <strain evidence="2 3">ANC 5347</strain>
    </source>
</reference>
<organism evidence="2 3">
    <name type="scientific">Acinetobacter pseudolwoffii</name>
    <dbReference type="NCBI Taxonomy" id="2053287"/>
    <lineage>
        <taxon>Bacteria</taxon>
        <taxon>Pseudomonadati</taxon>
        <taxon>Pseudomonadota</taxon>
        <taxon>Gammaproteobacteria</taxon>
        <taxon>Moraxellales</taxon>
        <taxon>Moraxellaceae</taxon>
        <taxon>Acinetobacter</taxon>
    </lineage>
</organism>
<dbReference type="SUPFAM" id="SSF53474">
    <property type="entry name" value="alpha/beta-Hydrolases"/>
    <property type="match status" value="1"/>
</dbReference>
<dbReference type="PANTHER" id="PTHR43194:SF2">
    <property type="entry name" value="PEROXISOMAL MEMBRANE PROTEIN LPX1"/>
    <property type="match status" value="1"/>
</dbReference>
<dbReference type="Pfam" id="PF12697">
    <property type="entry name" value="Abhydrolase_6"/>
    <property type="match status" value="1"/>
</dbReference>
<protein>
    <submittedName>
        <fullName evidence="2">Alpha/beta hydrolase</fullName>
    </submittedName>
</protein>
<name>A0A2H9URG1_9GAMM</name>
<dbReference type="GO" id="GO:0016787">
    <property type="term" value="F:hydrolase activity"/>
    <property type="evidence" value="ECO:0007669"/>
    <property type="project" value="UniProtKB-KW"/>
</dbReference>
<accession>A0A2H9URG1</accession>
<dbReference type="InterPro" id="IPR029058">
    <property type="entry name" value="AB_hydrolase_fold"/>
</dbReference>
<dbReference type="InterPro" id="IPR000073">
    <property type="entry name" value="AB_hydrolase_1"/>
</dbReference>
<feature type="domain" description="AB hydrolase-1" evidence="1">
    <location>
        <begin position="31"/>
        <end position="256"/>
    </location>
</feature>
<evidence type="ECO:0000259" key="1">
    <source>
        <dbReference type="Pfam" id="PF12697"/>
    </source>
</evidence>
<dbReference type="RefSeq" id="WP_005096897.1">
    <property type="nucleotide sequence ID" value="NZ_DAVZIZ010000138.1"/>
</dbReference>
<keyword evidence="2" id="KW-0378">Hydrolase</keyword>
<proteinExistence type="predicted"/>
<evidence type="ECO:0000313" key="3">
    <source>
        <dbReference type="Proteomes" id="UP000242351"/>
    </source>
</evidence>